<dbReference type="InterPro" id="IPR050971">
    <property type="entry name" value="Cadherin-domain_protein"/>
</dbReference>
<feature type="domain" description="Cadherin" evidence="9">
    <location>
        <begin position="118"/>
        <end position="170"/>
    </location>
</feature>
<keyword evidence="6" id="KW-1133">Transmembrane helix</keyword>
<dbReference type="GO" id="GO:0005509">
    <property type="term" value="F:calcium ion binding"/>
    <property type="evidence" value="ECO:0007669"/>
    <property type="project" value="UniProtKB-UniRule"/>
</dbReference>
<name>N6TGS8_DENPD</name>
<sequence length="171" mass="19162">MLPRMDWLNVLNDCKANLYYFVRSQIAQFTAVDADTGNNARITYRLITQNNSRDVNDYVFGIFPNSGWLYLNGTLDRESKDSYNLVVAAKDNGLPSQTATSQVTIEVLDINDNDPLFAEEDYAFKIEENLARGTFVGRIQATDADSGLNSDLRYNLIPANSSFQINAINGE</sequence>
<evidence type="ECO:0000256" key="2">
    <source>
        <dbReference type="ARBA" id="ARBA00022692"/>
    </source>
</evidence>
<dbReference type="Pfam" id="PF00028">
    <property type="entry name" value="Cadherin"/>
    <property type="match status" value="2"/>
</dbReference>
<evidence type="ECO:0000256" key="8">
    <source>
        <dbReference type="PROSITE-ProRule" id="PRU00043"/>
    </source>
</evidence>
<evidence type="ECO:0000256" key="4">
    <source>
        <dbReference type="ARBA" id="ARBA00022837"/>
    </source>
</evidence>
<dbReference type="GO" id="GO:0005886">
    <property type="term" value="C:plasma membrane"/>
    <property type="evidence" value="ECO:0007669"/>
    <property type="project" value="InterPro"/>
</dbReference>
<dbReference type="PROSITE" id="PS00232">
    <property type="entry name" value="CADHERIN_1"/>
    <property type="match status" value="1"/>
</dbReference>
<dbReference type="GO" id="GO:0007156">
    <property type="term" value="P:homophilic cell adhesion via plasma membrane adhesion molecules"/>
    <property type="evidence" value="ECO:0007669"/>
    <property type="project" value="InterPro"/>
</dbReference>
<dbReference type="CDD" id="cd11304">
    <property type="entry name" value="Cadherin_repeat"/>
    <property type="match status" value="2"/>
</dbReference>
<organism evidence="10">
    <name type="scientific">Dendroctonus ponderosae</name>
    <name type="common">Mountain pine beetle</name>
    <dbReference type="NCBI Taxonomy" id="77166"/>
    <lineage>
        <taxon>Eukaryota</taxon>
        <taxon>Metazoa</taxon>
        <taxon>Ecdysozoa</taxon>
        <taxon>Arthropoda</taxon>
        <taxon>Hexapoda</taxon>
        <taxon>Insecta</taxon>
        <taxon>Pterygota</taxon>
        <taxon>Neoptera</taxon>
        <taxon>Endopterygota</taxon>
        <taxon>Coleoptera</taxon>
        <taxon>Polyphaga</taxon>
        <taxon>Cucujiformia</taxon>
        <taxon>Curculionidae</taxon>
        <taxon>Scolytinae</taxon>
        <taxon>Dendroctonus</taxon>
    </lineage>
</organism>
<dbReference type="Gene3D" id="2.60.40.60">
    <property type="entry name" value="Cadherins"/>
    <property type="match status" value="2"/>
</dbReference>
<dbReference type="EMBL" id="KB740679">
    <property type="protein sequence ID" value="ENN79609.1"/>
    <property type="molecule type" value="Genomic_DNA"/>
</dbReference>
<evidence type="ECO:0000256" key="1">
    <source>
        <dbReference type="ARBA" id="ARBA00004370"/>
    </source>
</evidence>
<dbReference type="EMBL" id="KB735706">
    <property type="protein sequence ID" value="ENN83327.1"/>
    <property type="molecule type" value="Genomic_DNA"/>
</dbReference>
<evidence type="ECO:0000256" key="3">
    <source>
        <dbReference type="ARBA" id="ARBA00022737"/>
    </source>
</evidence>
<evidence type="ECO:0000313" key="10">
    <source>
        <dbReference type="EMBL" id="ENN79609.1"/>
    </source>
</evidence>
<dbReference type="SMART" id="SM00112">
    <property type="entry name" value="CA"/>
    <property type="match status" value="1"/>
</dbReference>
<keyword evidence="3" id="KW-0677">Repeat</keyword>
<keyword evidence="2" id="KW-0812">Transmembrane</keyword>
<evidence type="ECO:0000256" key="5">
    <source>
        <dbReference type="ARBA" id="ARBA00022889"/>
    </source>
</evidence>
<accession>N6TGS8</accession>
<keyword evidence="4 8" id="KW-0106">Calcium</keyword>
<evidence type="ECO:0000256" key="6">
    <source>
        <dbReference type="ARBA" id="ARBA00022989"/>
    </source>
</evidence>
<dbReference type="AlphaFoldDB" id="N6TGS8"/>
<protein>
    <recommendedName>
        <fullName evidence="9">Cadherin domain-containing protein</fullName>
    </recommendedName>
</protein>
<dbReference type="SUPFAM" id="SSF49313">
    <property type="entry name" value="Cadherin-like"/>
    <property type="match status" value="2"/>
</dbReference>
<dbReference type="OMA" id="NDCKANL"/>
<dbReference type="FunFam" id="2.60.40.60:FF:000092">
    <property type="entry name" value="Protocadherin 8"/>
    <property type="match status" value="1"/>
</dbReference>
<keyword evidence="5" id="KW-0130">Cell adhesion</keyword>
<evidence type="ECO:0000256" key="7">
    <source>
        <dbReference type="ARBA" id="ARBA00023136"/>
    </source>
</evidence>
<dbReference type="InterPro" id="IPR015919">
    <property type="entry name" value="Cadherin-like_sf"/>
</dbReference>
<evidence type="ECO:0000259" key="9">
    <source>
        <dbReference type="PROSITE" id="PS50268"/>
    </source>
</evidence>
<feature type="domain" description="Cadherin" evidence="9">
    <location>
        <begin position="26"/>
        <end position="117"/>
    </location>
</feature>
<dbReference type="PRINTS" id="PR00205">
    <property type="entry name" value="CADHERIN"/>
</dbReference>
<dbReference type="InterPro" id="IPR020894">
    <property type="entry name" value="Cadherin_CS"/>
</dbReference>
<dbReference type="PROSITE" id="PS50268">
    <property type="entry name" value="CADHERIN_2"/>
    <property type="match status" value="2"/>
</dbReference>
<dbReference type="InterPro" id="IPR002126">
    <property type="entry name" value="Cadherin-like_dom"/>
</dbReference>
<proteinExistence type="predicted"/>
<keyword evidence="7" id="KW-0472">Membrane</keyword>
<comment type="subcellular location">
    <subcellularLocation>
        <location evidence="1">Membrane</location>
    </subcellularLocation>
</comment>
<feature type="non-terminal residue" evidence="10">
    <location>
        <position position="1"/>
    </location>
</feature>
<dbReference type="HOGENOM" id="CLU_1564488_0_0_1"/>
<dbReference type="PANTHER" id="PTHR24025">
    <property type="entry name" value="DESMOGLEIN FAMILY MEMBER"/>
    <property type="match status" value="1"/>
</dbReference>
<dbReference type="PANTHER" id="PTHR24025:SF28">
    <property type="entry name" value="PUTATIVE-RELATED"/>
    <property type="match status" value="1"/>
</dbReference>
<dbReference type="GO" id="GO:0005911">
    <property type="term" value="C:cell-cell junction"/>
    <property type="evidence" value="ECO:0007669"/>
    <property type="project" value="TreeGrafter"/>
</dbReference>
<gene>
    <name evidence="11" type="ORF">YQE_00314</name>
    <name evidence="10" type="ORF">YQE_03944</name>
</gene>
<evidence type="ECO:0000313" key="11">
    <source>
        <dbReference type="EMBL" id="ENN83327.1"/>
    </source>
</evidence>
<reference evidence="10" key="1">
    <citation type="journal article" date="2013" name="Genome Biol.">
        <title>Draft genome of the mountain pine beetle, Dendroctonus ponderosae Hopkins, a major forest pest.</title>
        <authorList>
            <person name="Keeling C.I."/>
            <person name="Yuen M.M."/>
            <person name="Liao N.Y."/>
            <person name="Docking T.R."/>
            <person name="Chan S.K."/>
            <person name="Taylor G.A."/>
            <person name="Palmquist D.L."/>
            <person name="Jackman S.D."/>
            <person name="Nguyen A."/>
            <person name="Li M."/>
            <person name="Henderson H."/>
            <person name="Janes J.K."/>
            <person name="Zhao Y."/>
            <person name="Pandoh P."/>
            <person name="Moore R."/>
            <person name="Sperling F.A."/>
            <person name="Huber D.P."/>
            <person name="Birol I."/>
            <person name="Jones S.J."/>
            <person name="Bohlmann J."/>
        </authorList>
    </citation>
    <scope>NUCLEOTIDE SEQUENCE</scope>
</reference>